<dbReference type="InterPro" id="IPR001680">
    <property type="entry name" value="WD40_rpt"/>
</dbReference>
<keyword evidence="1 3" id="KW-0853">WD repeat</keyword>
<evidence type="ECO:0000259" key="5">
    <source>
        <dbReference type="Pfam" id="PF24780"/>
    </source>
</evidence>
<dbReference type="GO" id="GO:0046330">
    <property type="term" value="P:positive regulation of JNK cascade"/>
    <property type="evidence" value="ECO:0007669"/>
    <property type="project" value="TreeGrafter"/>
</dbReference>
<feature type="domain" description="MABP1/WDR62 first WD40" evidence="5">
    <location>
        <begin position="46"/>
        <end position="371"/>
    </location>
</feature>
<dbReference type="InterPro" id="IPR056162">
    <property type="entry name" value="WD40_MABP1-WDR62_2nd"/>
</dbReference>
<feature type="domain" description="MABP1/WDR62 second WD40" evidence="6">
    <location>
        <begin position="378"/>
        <end position="724"/>
    </location>
</feature>
<dbReference type="PROSITE" id="PS50082">
    <property type="entry name" value="WD_REPEATS_2"/>
    <property type="match status" value="3"/>
</dbReference>
<proteinExistence type="predicted"/>
<name>A0AAD9L395_RIDPI</name>
<evidence type="ECO:0000256" key="2">
    <source>
        <dbReference type="ARBA" id="ARBA00022737"/>
    </source>
</evidence>
<evidence type="ECO:0000313" key="8">
    <source>
        <dbReference type="Proteomes" id="UP001209878"/>
    </source>
</evidence>
<feature type="compositionally biased region" description="Low complexity" evidence="4">
    <location>
        <begin position="1275"/>
        <end position="1317"/>
    </location>
</feature>
<dbReference type="Pfam" id="PF24780">
    <property type="entry name" value="WD40_MABP1-WDR62_1st"/>
    <property type="match status" value="1"/>
</dbReference>
<dbReference type="GO" id="GO:0043124">
    <property type="term" value="P:negative regulation of canonical NF-kappaB signal transduction"/>
    <property type="evidence" value="ECO:0007669"/>
    <property type="project" value="TreeGrafter"/>
</dbReference>
<feature type="compositionally biased region" description="Basic residues" evidence="4">
    <location>
        <begin position="1019"/>
        <end position="1045"/>
    </location>
</feature>
<organism evidence="7 8">
    <name type="scientific">Ridgeia piscesae</name>
    <name type="common">Tubeworm</name>
    <dbReference type="NCBI Taxonomy" id="27915"/>
    <lineage>
        <taxon>Eukaryota</taxon>
        <taxon>Metazoa</taxon>
        <taxon>Spiralia</taxon>
        <taxon>Lophotrochozoa</taxon>
        <taxon>Annelida</taxon>
        <taxon>Polychaeta</taxon>
        <taxon>Sedentaria</taxon>
        <taxon>Canalipalpata</taxon>
        <taxon>Sabellida</taxon>
        <taxon>Siboglinidae</taxon>
        <taxon>Ridgeia</taxon>
    </lineage>
</organism>
<dbReference type="PROSITE" id="PS50294">
    <property type="entry name" value="WD_REPEATS_REGION"/>
    <property type="match status" value="1"/>
</dbReference>
<keyword evidence="2" id="KW-0677">Repeat</keyword>
<dbReference type="InterPro" id="IPR056161">
    <property type="entry name" value="WD40_MABP1-WDR62_1st"/>
</dbReference>
<feature type="compositionally biased region" description="Low complexity" evidence="4">
    <location>
        <begin position="1208"/>
        <end position="1245"/>
    </location>
</feature>
<evidence type="ECO:0000256" key="3">
    <source>
        <dbReference type="PROSITE-ProRule" id="PRU00221"/>
    </source>
</evidence>
<feature type="region of interest" description="Disordered" evidence="4">
    <location>
        <begin position="1016"/>
        <end position="1057"/>
    </location>
</feature>
<dbReference type="Gene3D" id="2.130.10.10">
    <property type="entry name" value="YVTN repeat-like/Quinoprotein amine dehydrogenase"/>
    <property type="match status" value="4"/>
</dbReference>
<feature type="repeat" description="WD" evidence="3">
    <location>
        <begin position="398"/>
        <end position="420"/>
    </location>
</feature>
<dbReference type="PANTHER" id="PTHR44813">
    <property type="entry name" value="MITOGEN-ACTIVATED PROTEIN KINASE-BINDING PROTEIN 1"/>
    <property type="match status" value="1"/>
</dbReference>
<dbReference type="InterPro" id="IPR015943">
    <property type="entry name" value="WD40/YVTN_repeat-like_dom_sf"/>
</dbReference>
<feature type="compositionally biased region" description="Low complexity" evidence="4">
    <location>
        <begin position="1252"/>
        <end position="1268"/>
    </location>
</feature>
<feature type="repeat" description="WD" evidence="3">
    <location>
        <begin position="122"/>
        <end position="165"/>
    </location>
</feature>
<dbReference type="GO" id="GO:0005737">
    <property type="term" value="C:cytoplasm"/>
    <property type="evidence" value="ECO:0007669"/>
    <property type="project" value="TreeGrafter"/>
</dbReference>
<feature type="repeat" description="WD" evidence="3">
    <location>
        <begin position="691"/>
        <end position="724"/>
    </location>
</feature>
<sequence>MEGRPNIQVRRILRSPSLKRKSRLVPASEKVLLERVFGLTVSNGAALDTDPTTGTIAYPAGCVIVMYNSHKNKQSHICNQCKKTITCLAFSPDGKLLVTGESGHLPAVRVWDLEDNSSIAQFSGHQFGVNCVAFSPNLKYIVSVGTQHDMMVNVWNWKTNTKVASNKVASQVVSIAFSEDGSCFVTVGNRHVKFWYLDASKSRLKETVPLLGRSGILGDRKNNFFNGVCCGRGDTAGSTYCITQSGLLCEFNEKRLLSKWVELRTSCAYCLTVGEQYLYVGCAEGIVRIFNCRTLNYLSTLPRPHPLGVDVATAVDSSQLGMQQESTACYPDTVAVSLDEDNHKLTCVYNDHSLYIWDVRDIHKIGKTRSFLYHSACIWSAEMYPNVEENAALPPGSFITCSSDDTIRVWNMDTHSATSNAAFRRNIYSNLCYQELLKVIYTDPELNNIKNVKFNPAGKTDMTDTGFLEKNGVRAVRVCPTGQHMASGDRMGNIRIHDLHTMQQCHILEAHDSEVLCLEFTNPSTTGVHFLSSASRDRLIHVFDVGQQYGLVQTLDDHSSAITSVKFAEDGDKLHMISCGADKSLLFRTAQMTPHFQFVLNRHLVGKTTLYDMDVDATEKFVATACQDRNVRCYMIRARGRRLCYSPFPVGSEGTLIRVELDQSGAYLATTCSNKNICLYDFFSGELVASMNGHSEIVTGVKFMNDLKHLISVSGDGCIFVWRLPPEVTENMHSRMVELGKKATLDAPWQDHRSAPSSDQMADHKDGFSDVMGLLENNFPEHEHEHEHDYKANYRFSVGQLPSWAKKQVLQGSVRPQTEDDDVKTAAPRGRWAENPSLVMKSVLDENSPMKLPLSDTFSELRHVVLPPLALRVLTGQSFHQVPVVDDDDFNQDDSDDDEFKVLGIRKKDTSLQDNPQADRLSFLRSCQFGSRDSPECEDRDEAADREVIYYPASTDDLPSPASSRYLTHIIIIYINQTSHITLHLIQAPHITLYLIQGTPHHPLPHPGIPHYPLPHPGTSHHHLPHPGTSHHHLPHPGTSHHHLPHPGPPPPHITSPHRYLIQAPHITLYLIQAPSHHPLPHPGTSHHPLPHPGTSHHPLPHPGTHITLYLIQAPHITLYLIQAPHINSTSSRHHITLYLIQAPHITLYLIQASHITLSHIQAPHITLYLIQAPHITLYLIQAHPSSSKPSTSSRHPHHPLPHPGTPSPHIITSTSSKHPTSPSTSSRHLTSPSTSSRHLTSPSTYPGTHITSTSSRHPTPPSTSSRSSSHHPLPHPGTSHHPLPHPGHLTSPSTSSRHLTSPSTSSRHLTSPSTSSRHPHHPLPHPGTSHHPLLHPGTAHHPLPHPDTSHHPLPHPDTSHPGTSHHPLPHPGTSHHPLPHPGTSHHPLLQTGIP</sequence>
<evidence type="ECO:0000256" key="1">
    <source>
        <dbReference type="ARBA" id="ARBA00022574"/>
    </source>
</evidence>
<dbReference type="InterPro" id="IPR055292">
    <property type="entry name" value="MABP1"/>
</dbReference>
<evidence type="ECO:0000259" key="6">
    <source>
        <dbReference type="Pfam" id="PF24782"/>
    </source>
</evidence>
<dbReference type="InterPro" id="IPR036322">
    <property type="entry name" value="WD40_repeat_dom_sf"/>
</dbReference>
<protein>
    <submittedName>
        <fullName evidence="7">Uncharacterized protein</fullName>
    </submittedName>
</protein>
<evidence type="ECO:0000256" key="4">
    <source>
        <dbReference type="SAM" id="MobiDB-lite"/>
    </source>
</evidence>
<evidence type="ECO:0000313" key="7">
    <source>
        <dbReference type="EMBL" id="KAK2182251.1"/>
    </source>
</evidence>
<accession>A0AAD9L395</accession>
<reference evidence="7" key="1">
    <citation type="journal article" date="2023" name="Mol. Biol. Evol.">
        <title>Third-Generation Sequencing Reveals the Adaptive Role of the Epigenome in Three Deep-Sea Polychaetes.</title>
        <authorList>
            <person name="Perez M."/>
            <person name="Aroh O."/>
            <person name="Sun Y."/>
            <person name="Lan Y."/>
            <person name="Juniper S.K."/>
            <person name="Young C.R."/>
            <person name="Angers B."/>
            <person name="Qian P.Y."/>
        </authorList>
    </citation>
    <scope>NUCLEOTIDE SEQUENCE</scope>
    <source>
        <strain evidence="7">R07B-5</strain>
    </source>
</reference>
<feature type="compositionally biased region" description="Low complexity" evidence="4">
    <location>
        <begin position="1185"/>
        <end position="1194"/>
    </location>
</feature>
<dbReference type="SUPFAM" id="SSF50978">
    <property type="entry name" value="WD40 repeat-like"/>
    <property type="match status" value="2"/>
</dbReference>
<dbReference type="PANTHER" id="PTHR44813:SF1">
    <property type="entry name" value="MITOGEN-ACTIVATED PROTEIN KINASE-BINDING PROTEIN 1"/>
    <property type="match status" value="1"/>
</dbReference>
<keyword evidence="8" id="KW-1185">Reference proteome</keyword>
<feature type="region of interest" description="Disordered" evidence="4">
    <location>
        <begin position="1078"/>
        <end position="1097"/>
    </location>
</feature>
<dbReference type="EMBL" id="JAODUO010000360">
    <property type="protein sequence ID" value="KAK2182251.1"/>
    <property type="molecule type" value="Genomic_DNA"/>
</dbReference>
<feature type="compositionally biased region" description="Low complexity" evidence="4">
    <location>
        <begin position="1327"/>
        <end position="1337"/>
    </location>
</feature>
<gene>
    <name evidence="7" type="ORF">NP493_359g02037</name>
</gene>
<comment type="caution">
    <text evidence="7">The sequence shown here is derived from an EMBL/GenBank/DDBJ whole genome shotgun (WGS) entry which is preliminary data.</text>
</comment>
<feature type="region of interest" description="Disordered" evidence="4">
    <location>
        <begin position="1185"/>
        <end position="1395"/>
    </location>
</feature>
<dbReference type="Pfam" id="PF24782">
    <property type="entry name" value="WD40_MABP1-WDR62_2nd"/>
    <property type="match status" value="1"/>
</dbReference>
<dbReference type="SMART" id="SM00320">
    <property type="entry name" value="WD40"/>
    <property type="match status" value="12"/>
</dbReference>
<dbReference type="Proteomes" id="UP001209878">
    <property type="component" value="Unassembled WGS sequence"/>
</dbReference>